<dbReference type="PRINTS" id="PR00370">
    <property type="entry name" value="FMOXYGENASE"/>
</dbReference>
<dbReference type="GO" id="GO:0050660">
    <property type="term" value="F:flavin adenine dinucleotide binding"/>
    <property type="evidence" value="ECO:0007669"/>
    <property type="project" value="InterPro"/>
</dbReference>
<dbReference type="Pfam" id="PF00743">
    <property type="entry name" value="FMO-like"/>
    <property type="match status" value="2"/>
</dbReference>
<keyword evidence="5" id="KW-0560">Oxidoreductase</keyword>
<organism evidence="6 7">
    <name type="scientific">Penicillium malachiteum</name>
    <dbReference type="NCBI Taxonomy" id="1324776"/>
    <lineage>
        <taxon>Eukaryota</taxon>
        <taxon>Fungi</taxon>
        <taxon>Dikarya</taxon>
        <taxon>Ascomycota</taxon>
        <taxon>Pezizomycotina</taxon>
        <taxon>Eurotiomycetes</taxon>
        <taxon>Eurotiomycetidae</taxon>
        <taxon>Eurotiales</taxon>
        <taxon>Aspergillaceae</taxon>
        <taxon>Penicillium</taxon>
    </lineage>
</organism>
<dbReference type="InterPro" id="IPR020946">
    <property type="entry name" value="Flavin_mOase-like"/>
</dbReference>
<dbReference type="Pfam" id="PF13450">
    <property type="entry name" value="NAD_binding_8"/>
    <property type="match status" value="1"/>
</dbReference>
<evidence type="ECO:0000313" key="6">
    <source>
        <dbReference type="EMBL" id="KAJ5733520.1"/>
    </source>
</evidence>
<dbReference type="GO" id="GO:0050661">
    <property type="term" value="F:NADP binding"/>
    <property type="evidence" value="ECO:0007669"/>
    <property type="project" value="InterPro"/>
</dbReference>
<comment type="similarity">
    <text evidence="1">Belongs to the FMO family.</text>
</comment>
<sequence>MAPIKSVAIIGAGASGAITASALAAEQYFDRIRVFERRETAGGTWIYDPDPGRPFKFSPGNLPPDVDAPSQIPSSLPISIPHLEKERYEKTPIYESLTTNVPDIAMSYSDLPFAYGPFVPHWVPKQYIENYFSSHRTDRYLVTNTTVEEVVKLKDDHADYSPGWRLTLRRFNDVTQLDEWWQEDFDAVVLANGHYSVPYVPHVTGLEGYMTKYPGRVMHSKQFRSAPDFKQKRVIIIGNSASGQDLTTALVREAALPLWQSRRSPGRWDGDNPPPGVEWKPIIKEYLPSGDIIFVDGTVIKSDEVDKIIYCTGYKPSFPFWNAQRNGGQIYDYGESRLVGTYIHTFFRDHPTLAIIGLPRVLTFRSMEYQAIAVARVWSGRSSLPSTEEQISWEQNRDVLTKRERRKFHDITWDNGETLEYLQAFFNIAGLPTLAGAGRYPPVLDAETRWAIQNIKKYPEPGRKADEDGYVIVGSNEVKDSLHFI</sequence>
<evidence type="ECO:0000256" key="1">
    <source>
        <dbReference type="ARBA" id="ARBA00009183"/>
    </source>
</evidence>
<dbReference type="PANTHER" id="PTHR23023">
    <property type="entry name" value="DIMETHYLANILINE MONOOXYGENASE"/>
    <property type="match status" value="1"/>
</dbReference>
<keyword evidence="4" id="KW-0521">NADP</keyword>
<reference evidence="6" key="2">
    <citation type="submission" date="2023-01" db="EMBL/GenBank/DDBJ databases">
        <authorList>
            <person name="Petersen C."/>
        </authorList>
    </citation>
    <scope>NUCLEOTIDE SEQUENCE</scope>
    <source>
        <strain evidence="6">IBT 17514</strain>
    </source>
</reference>
<dbReference type="InterPro" id="IPR050346">
    <property type="entry name" value="FMO-like"/>
</dbReference>
<evidence type="ECO:0008006" key="8">
    <source>
        <dbReference type="Google" id="ProtNLM"/>
    </source>
</evidence>
<keyword evidence="7" id="KW-1185">Reference proteome</keyword>
<comment type="caution">
    <text evidence="6">The sequence shown here is derived from an EMBL/GenBank/DDBJ whole genome shotgun (WGS) entry which is preliminary data.</text>
</comment>
<dbReference type="InterPro" id="IPR036188">
    <property type="entry name" value="FAD/NAD-bd_sf"/>
</dbReference>
<reference evidence="6" key="1">
    <citation type="journal article" date="2023" name="IMA Fungus">
        <title>Comparative genomic study of the Penicillium genus elucidates a diverse pangenome and 15 lateral gene transfer events.</title>
        <authorList>
            <person name="Petersen C."/>
            <person name="Sorensen T."/>
            <person name="Nielsen M.R."/>
            <person name="Sondergaard T.E."/>
            <person name="Sorensen J.L."/>
            <person name="Fitzpatrick D.A."/>
            <person name="Frisvad J.C."/>
            <person name="Nielsen K.L."/>
        </authorList>
    </citation>
    <scope>NUCLEOTIDE SEQUENCE</scope>
    <source>
        <strain evidence="6">IBT 17514</strain>
    </source>
</reference>
<evidence type="ECO:0000313" key="7">
    <source>
        <dbReference type="Proteomes" id="UP001215712"/>
    </source>
</evidence>
<dbReference type="GO" id="GO:0004499">
    <property type="term" value="F:N,N-dimethylaniline monooxygenase activity"/>
    <property type="evidence" value="ECO:0007669"/>
    <property type="project" value="InterPro"/>
</dbReference>
<dbReference type="EMBL" id="JAQJAN010000003">
    <property type="protein sequence ID" value="KAJ5733520.1"/>
    <property type="molecule type" value="Genomic_DNA"/>
</dbReference>
<keyword evidence="3" id="KW-0274">FAD</keyword>
<keyword evidence="2" id="KW-0285">Flavoprotein</keyword>
<dbReference type="InterPro" id="IPR000960">
    <property type="entry name" value="Flavin_mOase"/>
</dbReference>
<protein>
    <recommendedName>
        <fullName evidence="8">Thiol-specific monooxygenase</fullName>
    </recommendedName>
</protein>
<evidence type="ECO:0000256" key="4">
    <source>
        <dbReference type="ARBA" id="ARBA00022857"/>
    </source>
</evidence>
<accession>A0AAD6HRZ3</accession>
<dbReference type="PIRSF" id="PIRSF000332">
    <property type="entry name" value="FMO"/>
    <property type="match status" value="1"/>
</dbReference>
<name>A0AAD6HRZ3_9EURO</name>
<dbReference type="SUPFAM" id="SSF51905">
    <property type="entry name" value="FAD/NAD(P)-binding domain"/>
    <property type="match status" value="2"/>
</dbReference>
<dbReference type="AlphaFoldDB" id="A0AAD6HRZ3"/>
<proteinExistence type="inferred from homology"/>
<dbReference type="Gene3D" id="3.50.50.60">
    <property type="entry name" value="FAD/NAD(P)-binding domain"/>
    <property type="match status" value="2"/>
</dbReference>
<evidence type="ECO:0000256" key="3">
    <source>
        <dbReference type="ARBA" id="ARBA00022827"/>
    </source>
</evidence>
<gene>
    <name evidence="6" type="ORF">N7493_002306</name>
</gene>
<evidence type="ECO:0000256" key="2">
    <source>
        <dbReference type="ARBA" id="ARBA00022630"/>
    </source>
</evidence>
<dbReference type="Proteomes" id="UP001215712">
    <property type="component" value="Unassembled WGS sequence"/>
</dbReference>
<evidence type="ECO:0000256" key="5">
    <source>
        <dbReference type="ARBA" id="ARBA00023002"/>
    </source>
</evidence>